<comment type="subcellular location">
    <subcellularLocation>
        <location evidence="1">Cell membrane</location>
        <topology evidence="1">Multi-pass membrane protein</topology>
    </subcellularLocation>
</comment>
<feature type="transmembrane region" description="Helical" evidence="8">
    <location>
        <begin position="427"/>
        <end position="449"/>
    </location>
</feature>
<organism evidence="10 11">
    <name type="scientific">Amycolatopsis taiwanensis</name>
    <dbReference type="NCBI Taxonomy" id="342230"/>
    <lineage>
        <taxon>Bacteria</taxon>
        <taxon>Bacillati</taxon>
        <taxon>Actinomycetota</taxon>
        <taxon>Actinomycetes</taxon>
        <taxon>Pseudonocardiales</taxon>
        <taxon>Pseudonocardiaceae</taxon>
        <taxon>Amycolatopsis</taxon>
    </lineage>
</organism>
<dbReference type="Pfam" id="PF07690">
    <property type="entry name" value="MFS_1"/>
    <property type="match status" value="1"/>
</dbReference>
<keyword evidence="6 8" id="KW-1133">Transmembrane helix</keyword>
<dbReference type="RefSeq" id="WP_285485744.1">
    <property type="nucleotide sequence ID" value="NZ_BSTI01000001.1"/>
</dbReference>
<evidence type="ECO:0000256" key="8">
    <source>
        <dbReference type="SAM" id="Phobius"/>
    </source>
</evidence>
<feature type="transmembrane region" description="Helical" evidence="8">
    <location>
        <begin position="400"/>
        <end position="421"/>
    </location>
</feature>
<feature type="domain" description="Major facilitator superfamily (MFS) profile" evidence="9">
    <location>
        <begin position="14"/>
        <end position="453"/>
    </location>
</feature>
<evidence type="ECO:0000256" key="3">
    <source>
        <dbReference type="ARBA" id="ARBA00022448"/>
    </source>
</evidence>
<feature type="transmembrane region" description="Helical" evidence="8">
    <location>
        <begin position="227"/>
        <end position="246"/>
    </location>
</feature>
<dbReference type="AlphaFoldDB" id="A0A9W6VEX3"/>
<dbReference type="GO" id="GO:0005886">
    <property type="term" value="C:plasma membrane"/>
    <property type="evidence" value="ECO:0007669"/>
    <property type="project" value="UniProtKB-SubCell"/>
</dbReference>
<dbReference type="SUPFAM" id="SSF103473">
    <property type="entry name" value="MFS general substrate transporter"/>
    <property type="match status" value="1"/>
</dbReference>
<evidence type="ECO:0000256" key="4">
    <source>
        <dbReference type="ARBA" id="ARBA00022475"/>
    </source>
</evidence>
<evidence type="ECO:0000256" key="1">
    <source>
        <dbReference type="ARBA" id="ARBA00004651"/>
    </source>
</evidence>
<feature type="transmembrane region" description="Helical" evidence="8">
    <location>
        <begin position="138"/>
        <end position="160"/>
    </location>
</feature>
<dbReference type="InterPro" id="IPR036259">
    <property type="entry name" value="MFS_trans_sf"/>
</dbReference>
<feature type="transmembrane region" description="Helical" evidence="8">
    <location>
        <begin position="266"/>
        <end position="294"/>
    </location>
</feature>
<evidence type="ECO:0000256" key="5">
    <source>
        <dbReference type="ARBA" id="ARBA00022692"/>
    </source>
</evidence>
<accession>A0A9W6VEX3</accession>
<evidence type="ECO:0000256" key="6">
    <source>
        <dbReference type="ARBA" id="ARBA00022989"/>
    </source>
</evidence>
<name>A0A9W6VEX3_9PSEU</name>
<feature type="transmembrane region" description="Helical" evidence="8">
    <location>
        <begin position="105"/>
        <end position="126"/>
    </location>
</feature>
<evidence type="ECO:0000259" key="9">
    <source>
        <dbReference type="PROSITE" id="PS50850"/>
    </source>
</evidence>
<evidence type="ECO:0000256" key="2">
    <source>
        <dbReference type="ARBA" id="ARBA00008537"/>
    </source>
</evidence>
<feature type="transmembrane region" description="Helical" evidence="8">
    <location>
        <begin position="359"/>
        <end position="380"/>
    </location>
</feature>
<dbReference type="NCBIfam" id="TIGR00711">
    <property type="entry name" value="efflux_EmrB"/>
    <property type="match status" value="1"/>
</dbReference>
<dbReference type="Gene3D" id="1.20.1250.20">
    <property type="entry name" value="MFS general substrate transporter like domains"/>
    <property type="match status" value="2"/>
</dbReference>
<feature type="transmembrane region" description="Helical" evidence="8">
    <location>
        <begin position="300"/>
        <end position="321"/>
    </location>
</feature>
<keyword evidence="7 8" id="KW-0472">Membrane</keyword>
<feature type="transmembrane region" description="Helical" evidence="8">
    <location>
        <begin position="166"/>
        <end position="183"/>
    </location>
</feature>
<proteinExistence type="inferred from homology"/>
<dbReference type="InterPro" id="IPR011701">
    <property type="entry name" value="MFS"/>
</dbReference>
<dbReference type="EMBL" id="BSTI01000001">
    <property type="protein sequence ID" value="GLY63936.1"/>
    <property type="molecule type" value="Genomic_DNA"/>
</dbReference>
<reference evidence="10" key="1">
    <citation type="submission" date="2023-03" db="EMBL/GenBank/DDBJ databases">
        <title>Amycolatopsis taiwanensis NBRC 103393.</title>
        <authorList>
            <person name="Ichikawa N."/>
            <person name="Sato H."/>
            <person name="Tonouchi N."/>
        </authorList>
    </citation>
    <scope>NUCLEOTIDE SEQUENCE</scope>
    <source>
        <strain evidence="10">NBRC 103393</strain>
    </source>
</reference>
<gene>
    <name evidence="10" type="primary">emrB</name>
    <name evidence="10" type="ORF">Atai01_05550</name>
</gene>
<evidence type="ECO:0000256" key="7">
    <source>
        <dbReference type="ARBA" id="ARBA00023136"/>
    </source>
</evidence>
<dbReference type="InterPro" id="IPR020846">
    <property type="entry name" value="MFS_dom"/>
</dbReference>
<dbReference type="PROSITE" id="PS50850">
    <property type="entry name" value="MFS"/>
    <property type="match status" value="1"/>
</dbReference>
<feature type="transmembrane region" description="Helical" evidence="8">
    <location>
        <begin position="80"/>
        <end position="99"/>
    </location>
</feature>
<protein>
    <submittedName>
        <fullName evidence="10">MFS transporter</fullName>
    </submittedName>
</protein>
<dbReference type="InterPro" id="IPR004638">
    <property type="entry name" value="EmrB-like"/>
</dbReference>
<comment type="similarity">
    <text evidence="2">Belongs to the major facilitator superfamily. EmrB family.</text>
</comment>
<keyword evidence="5 8" id="KW-0812">Transmembrane</keyword>
<keyword evidence="4" id="KW-1003">Cell membrane</keyword>
<keyword evidence="11" id="KW-1185">Reference proteome</keyword>
<evidence type="ECO:0000313" key="10">
    <source>
        <dbReference type="EMBL" id="GLY63936.1"/>
    </source>
</evidence>
<sequence length="465" mass="47929">MTLGDRIEWSTWRICWVIVFGAFASGLDASVVNIGLDSISKDLHADLAVTQWVASGYLLALALSLPLAGWLGRRFGAGRVWLASLAGFTVTSGLCAMAPTVGVLIVFRVLQGLAGGLLIPTGQTILGQEVGSARLGRVMATLGIAVSVAPALGPLAGGLILHALSWPWLFAINLPIGLVGLLLGRRYVPRGESGNARPIDPVGLALVVTGLPLVVFAVTRWGETGRLGVPVLAAAALGFAALAWFIQRSRTHPHPVLDLSLYRNRLYRAASLASAFTGALIFGSGLIVTLYFQLGRHLDVVATGLNLLGFAGATAVVAPFTGRAIDRYGAAPVSFAGAVLAVVSTAPFVFLPVDTPGALVQLLLVGYGGAVVLVGMPTSIAAYKTVRPDQLSDATTQVNILARIGGALGGSVFAVLIAARLPDPDAAFRTGFLAVCIGALGALGAALLIQRATPSDAREAAAQRT</sequence>
<evidence type="ECO:0000313" key="11">
    <source>
        <dbReference type="Proteomes" id="UP001165136"/>
    </source>
</evidence>
<feature type="transmembrane region" description="Helical" evidence="8">
    <location>
        <begin position="12"/>
        <end position="36"/>
    </location>
</feature>
<feature type="transmembrane region" description="Helical" evidence="8">
    <location>
        <begin position="48"/>
        <end position="68"/>
    </location>
</feature>
<dbReference type="Proteomes" id="UP001165136">
    <property type="component" value="Unassembled WGS sequence"/>
</dbReference>
<dbReference type="PANTHER" id="PTHR42718:SF9">
    <property type="entry name" value="MAJOR FACILITATOR SUPERFAMILY MULTIDRUG TRANSPORTER MFSC"/>
    <property type="match status" value="1"/>
</dbReference>
<feature type="transmembrane region" description="Helical" evidence="8">
    <location>
        <begin position="333"/>
        <end position="353"/>
    </location>
</feature>
<dbReference type="PANTHER" id="PTHR42718">
    <property type="entry name" value="MAJOR FACILITATOR SUPERFAMILY MULTIDRUG TRANSPORTER MFSC"/>
    <property type="match status" value="1"/>
</dbReference>
<comment type="caution">
    <text evidence="10">The sequence shown here is derived from an EMBL/GenBank/DDBJ whole genome shotgun (WGS) entry which is preliminary data.</text>
</comment>
<keyword evidence="3" id="KW-0813">Transport</keyword>
<dbReference type="GO" id="GO:0022857">
    <property type="term" value="F:transmembrane transporter activity"/>
    <property type="evidence" value="ECO:0007669"/>
    <property type="project" value="InterPro"/>
</dbReference>
<feature type="transmembrane region" description="Helical" evidence="8">
    <location>
        <begin position="203"/>
        <end position="221"/>
    </location>
</feature>